<name>A0A3A9YRP6_9ACTN</name>
<organism evidence="2 3">
    <name type="scientific">Micromonospora endolithica</name>
    <dbReference type="NCBI Taxonomy" id="230091"/>
    <lineage>
        <taxon>Bacteria</taxon>
        <taxon>Bacillati</taxon>
        <taxon>Actinomycetota</taxon>
        <taxon>Actinomycetes</taxon>
        <taxon>Micromonosporales</taxon>
        <taxon>Micromonosporaceae</taxon>
        <taxon>Micromonospora</taxon>
    </lineage>
</organism>
<comment type="caution">
    <text evidence="2">The sequence shown here is derived from an EMBL/GenBank/DDBJ whole genome shotgun (WGS) entry which is preliminary data.</text>
</comment>
<dbReference type="PROSITE" id="PS51186">
    <property type="entry name" value="GNAT"/>
    <property type="match status" value="1"/>
</dbReference>
<dbReference type="Proteomes" id="UP000281726">
    <property type="component" value="Unassembled WGS sequence"/>
</dbReference>
<proteinExistence type="predicted"/>
<evidence type="ECO:0000313" key="3">
    <source>
        <dbReference type="Proteomes" id="UP000281726"/>
    </source>
</evidence>
<dbReference type="Gene3D" id="3.40.630.30">
    <property type="match status" value="1"/>
</dbReference>
<evidence type="ECO:0000313" key="2">
    <source>
        <dbReference type="EMBL" id="RKN38693.1"/>
    </source>
</evidence>
<dbReference type="GO" id="GO:0016747">
    <property type="term" value="F:acyltransferase activity, transferring groups other than amino-acyl groups"/>
    <property type="evidence" value="ECO:0007669"/>
    <property type="project" value="InterPro"/>
</dbReference>
<dbReference type="AlphaFoldDB" id="A0A3A9YRP6"/>
<dbReference type="OrthoDB" id="9797178at2"/>
<protein>
    <submittedName>
        <fullName evidence="2">N-acetyltransferase</fullName>
    </submittedName>
</protein>
<accession>A0A3A9YRP6</accession>
<dbReference type="PANTHER" id="PTHR43072">
    <property type="entry name" value="N-ACETYLTRANSFERASE"/>
    <property type="match status" value="1"/>
</dbReference>
<dbReference type="SUPFAM" id="SSF55729">
    <property type="entry name" value="Acyl-CoA N-acyltransferases (Nat)"/>
    <property type="match status" value="1"/>
</dbReference>
<dbReference type="EMBL" id="RBAK01000020">
    <property type="protein sequence ID" value="RKN38693.1"/>
    <property type="molecule type" value="Genomic_DNA"/>
</dbReference>
<evidence type="ECO:0000259" key="1">
    <source>
        <dbReference type="PROSITE" id="PS51186"/>
    </source>
</evidence>
<dbReference type="CDD" id="cd04301">
    <property type="entry name" value="NAT_SF"/>
    <property type="match status" value="1"/>
</dbReference>
<keyword evidence="3" id="KW-1185">Reference proteome</keyword>
<dbReference type="Pfam" id="PF13527">
    <property type="entry name" value="Acetyltransf_9"/>
    <property type="match status" value="1"/>
</dbReference>
<reference evidence="2 3" key="1">
    <citation type="journal article" date="2004" name="Syst. Appl. Microbiol.">
        <title>Cryptoendolithic actinomycetes from antarctic sandstone rock samples: Micromonospora endolithica sp. nov. and two isolates related to Micromonospora coerulea Jensen 1932.</title>
        <authorList>
            <person name="Hirsch P."/>
            <person name="Mevs U."/>
            <person name="Kroppenstedt R.M."/>
            <person name="Schumann P."/>
            <person name="Stackebrandt E."/>
        </authorList>
    </citation>
    <scope>NUCLEOTIDE SEQUENCE [LARGE SCALE GENOMIC DNA]</scope>
    <source>
        <strain evidence="2 3">JCM 12677</strain>
    </source>
</reference>
<keyword evidence="2" id="KW-0808">Transferase</keyword>
<dbReference type="InterPro" id="IPR016181">
    <property type="entry name" value="Acyl_CoA_acyltransferase"/>
</dbReference>
<gene>
    <name evidence="2" type="ORF">D7223_30715</name>
</gene>
<feature type="domain" description="N-acetyltransferase" evidence="1">
    <location>
        <begin position="1"/>
        <end position="143"/>
    </location>
</feature>
<sequence>MDVREERQHDHDAVRDVHRRAFGDHGAVVAPLADALRRDDPAALSLVAERAGQVVGHVMFTRALLDAPRRLVGVRVLSPVGVHPDHQRRGIGSALIRRGLELLDADGVPLVFLEGDPRYYARLGFRAGGPDGFRKPSLRIPDAAFQVFPLAAHQPWMTGTLVYPATFWEHDCVGLRDPA</sequence>
<dbReference type="RefSeq" id="WP_120732902.1">
    <property type="nucleotide sequence ID" value="NZ_RBAK01000020.1"/>
</dbReference>
<dbReference type="InterPro" id="IPR000182">
    <property type="entry name" value="GNAT_dom"/>
</dbReference>